<dbReference type="PROSITE" id="PS50943">
    <property type="entry name" value="HTH_CROC1"/>
    <property type="match status" value="1"/>
</dbReference>
<dbReference type="InterPro" id="IPR010982">
    <property type="entry name" value="Lambda_DNA-bd_dom_sf"/>
</dbReference>
<dbReference type="Pfam" id="PF01381">
    <property type="entry name" value="HTH_3"/>
    <property type="match status" value="1"/>
</dbReference>
<sequence length="129" mass="15141">MNQLFILSCYRQYKKLSLEMIAKELNLSTESYKKLEEGKLKINEIHAKKLSDFYQAPIELFMLSEFGVTHHLRANVLYHNCTFIGGQGGSSGYVNHQYNDRGMEEIVLTKNEEIRELKQEIKRLQQKIK</sequence>
<accession>A0A1I5XFZ0</accession>
<dbReference type="AlphaFoldDB" id="A0A1I5XFZ0"/>
<dbReference type="InterPro" id="IPR001387">
    <property type="entry name" value="Cro/C1-type_HTH"/>
</dbReference>
<name>A0A1I5XFZ0_9BACT</name>
<reference evidence="2 3" key="1">
    <citation type="submission" date="2016-10" db="EMBL/GenBank/DDBJ databases">
        <authorList>
            <person name="de Groot N.N."/>
        </authorList>
    </citation>
    <scope>NUCLEOTIDE SEQUENCE [LARGE SCALE GENOMIC DNA]</scope>
    <source>
        <strain evidence="2 3">DSM 28286</strain>
    </source>
</reference>
<dbReference type="SUPFAM" id="SSF47413">
    <property type="entry name" value="lambda repressor-like DNA-binding domains"/>
    <property type="match status" value="1"/>
</dbReference>
<dbReference type="Gene3D" id="1.10.260.40">
    <property type="entry name" value="lambda repressor-like DNA-binding domains"/>
    <property type="match status" value="1"/>
</dbReference>
<evidence type="ECO:0000313" key="2">
    <source>
        <dbReference type="EMBL" id="SFQ30883.1"/>
    </source>
</evidence>
<dbReference type="Proteomes" id="UP000199031">
    <property type="component" value="Unassembled WGS sequence"/>
</dbReference>
<dbReference type="GO" id="GO:0003677">
    <property type="term" value="F:DNA binding"/>
    <property type="evidence" value="ECO:0007669"/>
    <property type="project" value="InterPro"/>
</dbReference>
<keyword evidence="3" id="KW-1185">Reference proteome</keyword>
<dbReference type="SMART" id="SM00530">
    <property type="entry name" value="HTH_XRE"/>
    <property type="match status" value="1"/>
</dbReference>
<evidence type="ECO:0000259" key="1">
    <source>
        <dbReference type="PROSITE" id="PS50943"/>
    </source>
</evidence>
<proteinExistence type="predicted"/>
<dbReference type="STRING" id="1465490.SAMN05444277_108160"/>
<feature type="domain" description="HTH cro/C1-type" evidence="1">
    <location>
        <begin position="10"/>
        <end position="61"/>
    </location>
</feature>
<organism evidence="2 3">
    <name type="scientific">Parafilimonas terrae</name>
    <dbReference type="NCBI Taxonomy" id="1465490"/>
    <lineage>
        <taxon>Bacteria</taxon>
        <taxon>Pseudomonadati</taxon>
        <taxon>Bacteroidota</taxon>
        <taxon>Chitinophagia</taxon>
        <taxon>Chitinophagales</taxon>
        <taxon>Chitinophagaceae</taxon>
        <taxon>Parafilimonas</taxon>
    </lineage>
</organism>
<protein>
    <submittedName>
        <fullName evidence="2">Helix-turn-helix</fullName>
    </submittedName>
</protein>
<dbReference type="RefSeq" id="WP_090659629.1">
    <property type="nucleotide sequence ID" value="NZ_FOXQ01000008.1"/>
</dbReference>
<dbReference type="OrthoDB" id="798409at2"/>
<evidence type="ECO:0000313" key="3">
    <source>
        <dbReference type="Proteomes" id="UP000199031"/>
    </source>
</evidence>
<dbReference type="EMBL" id="FOXQ01000008">
    <property type="protein sequence ID" value="SFQ30883.1"/>
    <property type="molecule type" value="Genomic_DNA"/>
</dbReference>
<gene>
    <name evidence="2" type="ORF">SAMN05444277_108160</name>
</gene>